<comment type="caution">
    <text evidence="2">The sequence shown here is derived from an EMBL/GenBank/DDBJ whole genome shotgun (WGS) entry which is preliminary data.</text>
</comment>
<evidence type="ECO:0000313" key="3">
    <source>
        <dbReference type="Proteomes" id="UP000270342"/>
    </source>
</evidence>
<accession>A0A494XDS5</accession>
<feature type="compositionally biased region" description="Polar residues" evidence="1">
    <location>
        <begin position="39"/>
        <end position="50"/>
    </location>
</feature>
<protein>
    <submittedName>
        <fullName evidence="2">Uncharacterized protein</fullName>
    </submittedName>
</protein>
<evidence type="ECO:0000256" key="1">
    <source>
        <dbReference type="SAM" id="MobiDB-lite"/>
    </source>
</evidence>
<reference evidence="2 3" key="1">
    <citation type="submission" date="2018-10" db="EMBL/GenBank/DDBJ databases">
        <title>Robbsia sp. DHC34, isolated from soil.</title>
        <authorList>
            <person name="Gao Z.-H."/>
            <person name="Qiu L.-H."/>
        </authorList>
    </citation>
    <scope>NUCLEOTIDE SEQUENCE [LARGE SCALE GENOMIC DNA]</scope>
    <source>
        <strain evidence="2 3">DHC34</strain>
    </source>
</reference>
<dbReference type="Proteomes" id="UP000270342">
    <property type="component" value="Unassembled WGS sequence"/>
</dbReference>
<dbReference type="AlphaFoldDB" id="A0A494XDS5"/>
<sequence>MPGVGALSAVTRYAPAIRAVSSAIDAAPRIRSGPGASAGSISLGSQSNRAPSCADVLDDVDLFDDVDDIDDIDDDVVADPDRIPVKDA</sequence>
<keyword evidence="3" id="KW-1185">Reference proteome</keyword>
<dbReference type="EMBL" id="RBZU01000014">
    <property type="protein sequence ID" value="RKP46616.1"/>
    <property type="molecule type" value="Genomic_DNA"/>
</dbReference>
<gene>
    <name evidence="2" type="ORF">D7S86_24280</name>
</gene>
<feature type="region of interest" description="Disordered" evidence="1">
    <location>
        <begin position="29"/>
        <end position="51"/>
    </location>
</feature>
<proteinExistence type="predicted"/>
<evidence type="ECO:0000313" key="2">
    <source>
        <dbReference type="EMBL" id="RKP46616.1"/>
    </source>
</evidence>
<name>A0A494XDS5_9BURK</name>
<organism evidence="2 3">
    <name type="scientific">Pararobbsia silviterrae</name>
    <dbReference type="NCBI Taxonomy" id="1792498"/>
    <lineage>
        <taxon>Bacteria</taxon>
        <taxon>Pseudomonadati</taxon>
        <taxon>Pseudomonadota</taxon>
        <taxon>Betaproteobacteria</taxon>
        <taxon>Burkholderiales</taxon>
        <taxon>Burkholderiaceae</taxon>
        <taxon>Pararobbsia</taxon>
    </lineage>
</organism>